<dbReference type="SUPFAM" id="SSF53474">
    <property type="entry name" value="alpha/beta-Hydrolases"/>
    <property type="match status" value="1"/>
</dbReference>
<dbReference type="InterPro" id="IPR000801">
    <property type="entry name" value="Esterase-like"/>
</dbReference>
<dbReference type="InterPro" id="IPR011990">
    <property type="entry name" value="TPR-like_helical_dom_sf"/>
</dbReference>
<dbReference type="Gene3D" id="1.25.40.10">
    <property type="entry name" value="Tetratricopeptide repeat domain"/>
    <property type="match status" value="1"/>
</dbReference>
<organism evidence="5 6">
    <name type="scientific">Christiangramia salexigens</name>
    <dbReference type="NCBI Taxonomy" id="1913577"/>
    <lineage>
        <taxon>Bacteria</taxon>
        <taxon>Pseudomonadati</taxon>
        <taxon>Bacteroidota</taxon>
        <taxon>Flavobacteriia</taxon>
        <taxon>Flavobacteriales</taxon>
        <taxon>Flavobacteriaceae</taxon>
        <taxon>Christiangramia</taxon>
    </lineage>
</organism>
<dbReference type="SUPFAM" id="SSF48452">
    <property type="entry name" value="TPR-like"/>
    <property type="match status" value="1"/>
</dbReference>
<dbReference type="Gene3D" id="3.40.50.1820">
    <property type="entry name" value="alpha/beta hydrolase"/>
    <property type="match status" value="1"/>
</dbReference>
<dbReference type="AlphaFoldDB" id="A0A1L3J432"/>
<dbReference type="PROSITE" id="PS50005">
    <property type="entry name" value="TPR"/>
    <property type="match status" value="1"/>
</dbReference>
<keyword evidence="3" id="KW-0802">TPR repeat</keyword>
<evidence type="ECO:0000313" key="6">
    <source>
        <dbReference type="Proteomes" id="UP000182510"/>
    </source>
</evidence>
<dbReference type="RefSeq" id="WP_072552526.1">
    <property type="nucleotide sequence ID" value="NZ_CP018153.1"/>
</dbReference>
<dbReference type="PANTHER" id="PTHR40841">
    <property type="entry name" value="SIDEROPHORE TRIACETYLFUSARININE C ESTERASE"/>
    <property type="match status" value="1"/>
</dbReference>
<keyword evidence="2" id="KW-0378">Hydrolase</keyword>
<dbReference type="Proteomes" id="UP000182510">
    <property type="component" value="Chromosome"/>
</dbReference>
<evidence type="ECO:0000313" key="5">
    <source>
        <dbReference type="EMBL" id="APG59876.1"/>
    </source>
</evidence>
<dbReference type="PANTHER" id="PTHR40841:SF2">
    <property type="entry name" value="SIDEROPHORE-DEGRADING ESTERASE (EUROFUNG)"/>
    <property type="match status" value="1"/>
</dbReference>
<accession>A0A1L3J432</accession>
<keyword evidence="6" id="KW-1185">Reference proteome</keyword>
<evidence type="ECO:0000256" key="4">
    <source>
        <dbReference type="SAM" id="Coils"/>
    </source>
</evidence>
<dbReference type="InterPro" id="IPR019734">
    <property type="entry name" value="TPR_rpt"/>
</dbReference>
<reference evidence="5 6" key="1">
    <citation type="submission" date="2016-11" db="EMBL/GenBank/DDBJ databases">
        <title>Gramella sp. LPB0144 isolated from marine environment.</title>
        <authorList>
            <person name="Kim E."/>
            <person name="Yi H."/>
        </authorList>
    </citation>
    <scope>NUCLEOTIDE SEQUENCE [LARGE SCALE GENOMIC DNA]</scope>
    <source>
        <strain evidence="5 6">LPB0144</strain>
    </source>
</reference>
<dbReference type="InterPro" id="IPR052558">
    <property type="entry name" value="Siderophore_Hydrolase_D"/>
</dbReference>
<keyword evidence="4" id="KW-0175">Coiled coil</keyword>
<protein>
    <submittedName>
        <fullName evidence="5">Uncharacterized protein</fullName>
    </submittedName>
</protein>
<dbReference type="GO" id="GO:0016788">
    <property type="term" value="F:hydrolase activity, acting on ester bonds"/>
    <property type="evidence" value="ECO:0007669"/>
    <property type="project" value="TreeGrafter"/>
</dbReference>
<dbReference type="InterPro" id="IPR029058">
    <property type="entry name" value="AB_hydrolase_fold"/>
</dbReference>
<gene>
    <name evidence="5" type="ORF">LPB144_05360</name>
</gene>
<sequence length="398" mass="45828">MFLSTINISIAQEINIGTRDTLYSAILEEERPLSIYFPPSYNYKTERNYPVLYILDGNYDFQYVAGLLELQAGIAENIPEMILVGISGKGSKIYKKNCKPDIQGIEDSGNADKVLEFLEKELIPYIDNNYKTLDYNVLAGHSIGGLFIINAALKKPQLFKDYIAISPALWWEENAINIVAKKTYKVQDSIKSNTYVSLANEKRMGVKEFLELVGPEFKFKQFEHENHNSVGAPTYEWALKDIFKVWKNDKKYFESADELVKYQSLNSSNYDVSLPVSEAILYNTVIYILNDKPEELEKIRHIISENYPGSEAYFITLLATIHINAQDFQKARDLLLESLKLHPESFELYEKLAEVDLHLEEKKRAKEKIQKALGLAKDQGVRQWRIDEIKALKEKLKN</sequence>
<name>A0A1L3J432_9FLAO</name>
<comment type="similarity">
    <text evidence="1">Belongs to the esterase D family.</text>
</comment>
<dbReference type="Pfam" id="PF00756">
    <property type="entry name" value="Esterase"/>
    <property type="match status" value="1"/>
</dbReference>
<proteinExistence type="inferred from homology"/>
<evidence type="ECO:0000256" key="3">
    <source>
        <dbReference type="PROSITE-ProRule" id="PRU00339"/>
    </source>
</evidence>
<feature type="repeat" description="TPR" evidence="3">
    <location>
        <begin position="312"/>
        <end position="345"/>
    </location>
</feature>
<evidence type="ECO:0000256" key="1">
    <source>
        <dbReference type="ARBA" id="ARBA00005622"/>
    </source>
</evidence>
<dbReference type="EMBL" id="CP018153">
    <property type="protein sequence ID" value="APG59876.1"/>
    <property type="molecule type" value="Genomic_DNA"/>
</dbReference>
<feature type="coiled-coil region" evidence="4">
    <location>
        <begin position="352"/>
        <end position="379"/>
    </location>
</feature>
<dbReference type="KEGG" id="grl:LPB144_05360"/>
<dbReference type="STRING" id="1913577.LPB144_05360"/>
<evidence type="ECO:0000256" key="2">
    <source>
        <dbReference type="ARBA" id="ARBA00022801"/>
    </source>
</evidence>